<protein>
    <recommendedName>
        <fullName evidence="1">DUF1618 domain-containing protein</fullName>
    </recommendedName>
</protein>
<evidence type="ECO:0000313" key="2">
    <source>
        <dbReference type="EMBL" id="JAD43448.1"/>
    </source>
</evidence>
<dbReference type="AlphaFoldDB" id="A0A0A9A0E9"/>
<feature type="domain" description="DUF1618" evidence="1">
    <location>
        <begin position="4"/>
        <end position="157"/>
    </location>
</feature>
<dbReference type="InterPro" id="IPR011676">
    <property type="entry name" value="DUF1618"/>
</dbReference>
<dbReference type="PANTHER" id="PTHR33074:SF139">
    <property type="entry name" value="OS09G0567000 PROTEIN"/>
    <property type="match status" value="1"/>
</dbReference>
<proteinExistence type="predicted"/>
<dbReference type="EMBL" id="GBRH01254447">
    <property type="protein sequence ID" value="JAD43448.1"/>
    <property type="molecule type" value="Transcribed_RNA"/>
</dbReference>
<evidence type="ECO:0000259" key="1">
    <source>
        <dbReference type="Pfam" id="PF07762"/>
    </source>
</evidence>
<reference evidence="2" key="2">
    <citation type="journal article" date="2015" name="Data Brief">
        <title>Shoot transcriptome of the giant reed, Arundo donax.</title>
        <authorList>
            <person name="Barrero R.A."/>
            <person name="Guerrero F.D."/>
            <person name="Moolhuijzen P."/>
            <person name="Goolsby J.A."/>
            <person name="Tidwell J."/>
            <person name="Bellgard S.E."/>
            <person name="Bellgard M.I."/>
        </authorList>
    </citation>
    <scope>NUCLEOTIDE SEQUENCE</scope>
    <source>
        <tissue evidence="2">Shoot tissue taken approximately 20 cm above the soil surface</tissue>
    </source>
</reference>
<dbReference type="Pfam" id="PF07762">
    <property type="entry name" value="DUF1618"/>
    <property type="match status" value="1"/>
</dbReference>
<reference evidence="2" key="1">
    <citation type="submission" date="2014-09" db="EMBL/GenBank/DDBJ databases">
        <authorList>
            <person name="Magalhaes I.L.F."/>
            <person name="Oliveira U."/>
            <person name="Santos F.R."/>
            <person name="Vidigal T.H.D.A."/>
            <person name="Brescovit A.D."/>
            <person name="Santos A.J."/>
        </authorList>
    </citation>
    <scope>NUCLEOTIDE SEQUENCE</scope>
    <source>
        <tissue evidence="2">Shoot tissue taken approximately 20 cm above the soil surface</tissue>
    </source>
</reference>
<sequence>MGFVDLWRGILFCDVLPAEGKPIPPLRYVKLPPPFQPSEYSDDARLTRDIAVVQEGRMIKYVALQLHWKPCPGFKDHYVVDGWVSRAWNRPVAASYLEDCWDLDCTCKSSAITVDSNQHFELLPKVLDNGGTPLSPFNKLFICQPTLSLHDNDGIVYFMTKKNRWDHKAWVIAVDMRKNTLRGVAEFSAERFVGMNFAYVHSRISKFLLRAPGTMKDLKRSGTELLGSSVKKHAGFWMSMPPWDLGQKKHDSEMEGDGDDMV</sequence>
<organism evidence="2">
    <name type="scientific">Arundo donax</name>
    <name type="common">Giant reed</name>
    <name type="synonym">Donax arundinaceus</name>
    <dbReference type="NCBI Taxonomy" id="35708"/>
    <lineage>
        <taxon>Eukaryota</taxon>
        <taxon>Viridiplantae</taxon>
        <taxon>Streptophyta</taxon>
        <taxon>Embryophyta</taxon>
        <taxon>Tracheophyta</taxon>
        <taxon>Spermatophyta</taxon>
        <taxon>Magnoliopsida</taxon>
        <taxon>Liliopsida</taxon>
        <taxon>Poales</taxon>
        <taxon>Poaceae</taxon>
        <taxon>PACMAD clade</taxon>
        <taxon>Arundinoideae</taxon>
        <taxon>Arundineae</taxon>
        <taxon>Arundo</taxon>
    </lineage>
</organism>
<name>A0A0A9A0E9_ARUDO</name>
<dbReference type="PANTHER" id="PTHR33074">
    <property type="entry name" value="EXPRESSED PROTEIN-RELATED"/>
    <property type="match status" value="1"/>
</dbReference>
<accession>A0A0A9A0E9</accession>